<dbReference type="InParanoid" id="A0A2G5CZR3"/>
<evidence type="ECO:0000313" key="2">
    <source>
        <dbReference type="EMBL" id="PIA36755.1"/>
    </source>
</evidence>
<dbReference type="AlphaFoldDB" id="A0A2G5CZR3"/>
<organism evidence="2 3">
    <name type="scientific">Aquilegia coerulea</name>
    <name type="common">Rocky mountain columbine</name>
    <dbReference type="NCBI Taxonomy" id="218851"/>
    <lineage>
        <taxon>Eukaryota</taxon>
        <taxon>Viridiplantae</taxon>
        <taxon>Streptophyta</taxon>
        <taxon>Embryophyta</taxon>
        <taxon>Tracheophyta</taxon>
        <taxon>Spermatophyta</taxon>
        <taxon>Magnoliopsida</taxon>
        <taxon>Ranunculales</taxon>
        <taxon>Ranunculaceae</taxon>
        <taxon>Thalictroideae</taxon>
        <taxon>Aquilegia</taxon>
    </lineage>
</organism>
<protein>
    <submittedName>
        <fullName evidence="2">Uncharacterized protein</fullName>
    </submittedName>
</protein>
<evidence type="ECO:0000256" key="1">
    <source>
        <dbReference type="SAM" id="Coils"/>
    </source>
</evidence>
<name>A0A2G5CZR3_AQUCA</name>
<proteinExistence type="predicted"/>
<feature type="coiled-coil region" evidence="1">
    <location>
        <begin position="58"/>
        <end position="85"/>
    </location>
</feature>
<keyword evidence="3" id="KW-1185">Reference proteome</keyword>
<accession>A0A2G5CZR3</accession>
<reference evidence="2 3" key="1">
    <citation type="submission" date="2017-09" db="EMBL/GenBank/DDBJ databases">
        <title>WGS assembly of Aquilegia coerulea Goldsmith.</title>
        <authorList>
            <person name="Hodges S."/>
            <person name="Kramer E."/>
            <person name="Nordborg M."/>
            <person name="Tomkins J."/>
            <person name="Borevitz J."/>
            <person name="Derieg N."/>
            <person name="Yan J."/>
            <person name="Mihaltcheva S."/>
            <person name="Hayes R.D."/>
            <person name="Rokhsar D."/>
        </authorList>
    </citation>
    <scope>NUCLEOTIDE SEQUENCE [LARGE SCALE GENOMIC DNA]</scope>
    <source>
        <strain evidence="3">cv. Goldsmith</strain>
    </source>
</reference>
<gene>
    <name evidence="2" type="ORF">AQUCO_03200019v1</name>
</gene>
<evidence type="ECO:0000313" key="3">
    <source>
        <dbReference type="Proteomes" id="UP000230069"/>
    </source>
</evidence>
<dbReference type="EMBL" id="KZ305049">
    <property type="protein sequence ID" value="PIA36755.1"/>
    <property type="molecule type" value="Genomic_DNA"/>
</dbReference>
<keyword evidence="1" id="KW-0175">Coiled coil</keyword>
<sequence>MDGGKLWLKVHWLWYQVIKYGLQDDDKKKIEKPKGCKFFDWIQPRVRRNCDGGGREDYEALKTNLHETKIELARIEEKYKILKKLSSILILFFYYFFSLCSSDTL</sequence>
<dbReference type="Proteomes" id="UP000230069">
    <property type="component" value="Unassembled WGS sequence"/>
</dbReference>